<comment type="caution">
    <text evidence="2">The sequence shown here is derived from an EMBL/GenBank/DDBJ whole genome shotgun (WGS) entry which is preliminary data.</text>
</comment>
<dbReference type="EMBL" id="QGDO01000007">
    <property type="protein sequence ID" value="PWJ38523.1"/>
    <property type="molecule type" value="Genomic_DNA"/>
</dbReference>
<proteinExistence type="predicted"/>
<feature type="transmembrane region" description="Helical" evidence="1">
    <location>
        <begin position="102"/>
        <end position="125"/>
    </location>
</feature>
<keyword evidence="1" id="KW-0472">Membrane</keyword>
<feature type="transmembrane region" description="Helical" evidence="1">
    <location>
        <begin position="69"/>
        <end position="90"/>
    </location>
</feature>
<evidence type="ECO:0000256" key="1">
    <source>
        <dbReference type="SAM" id="Phobius"/>
    </source>
</evidence>
<organism evidence="2 3">
    <name type="scientific">Sediminitomix flava</name>
    <dbReference type="NCBI Taxonomy" id="379075"/>
    <lineage>
        <taxon>Bacteria</taxon>
        <taxon>Pseudomonadati</taxon>
        <taxon>Bacteroidota</taxon>
        <taxon>Cytophagia</taxon>
        <taxon>Cytophagales</taxon>
        <taxon>Flammeovirgaceae</taxon>
        <taxon>Sediminitomix</taxon>
    </lineage>
</organism>
<evidence type="ECO:0000313" key="2">
    <source>
        <dbReference type="EMBL" id="PWJ38523.1"/>
    </source>
</evidence>
<dbReference type="AlphaFoldDB" id="A0A315Z4W7"/>
<accession>A0A315Z4W7</accession>
<evidence type="ECO:0000313" key="3">
    <source>
        <dbReference type="Proteomes" id="UP000245535"/>
    </source>
</evidence>
<gene>
    <name evidence="2" type="ORF">BC781_107113</name>
</gene>
<feature type="transmembrane region" description="Helical" evidence="1">
    <location>
        <begin position="37"/>
        <end position="57"/>
    </location>
</feature>
<dbReference type="Proteomes" id="UP000245535">
    <property type="component" value="Unassembled WGS sequence"/>
</dbReference>
<keyword evidence="1" id="KW-0812">Transmembrane</keyword>
<dbReference type="RefSeq" id="WP_109621670.1">
    <property type="nucleotide sequence ID" value="NZ_QGDO01000007.1"/>
</dbReference>
<reference evidence="2 3" key="1">
    <citation type="submission" date="2018-03" db="EMBL/GenBank/DDBJ databases">
        <title>Genomic Encyclopedia of Archaeal and Bacterial Type Strains, Phase II (KMG-II): from individual species to whole genera.</title>
        <authorList>
            <person name="Goeker M."/>
        </authorList>
    </citation>
    <scope>NUCLEOTIDE SEQUENCE [LARGE SCALE GENOMIC DNA]</scope>
    <source>
        <strain evidence="2 3">DSM 28229</strain>
    </source>
</reference>
<keyword evidence="3" id="KW-1185">Reference proteome</keyword>
<dbReference type="OrthoDB" id="7865239at2"/>
<keyword evidence="1" id="KW-1133">Transmembrane helix</keyword>
<name>A0A315Z4W7_SEDFL</name>
<protein>
    <submittedName>
        <fullName evidence="2">Uncharacterized protein</fullName>
    </submittedName>
</protein>
<feature type="transmembrane region" description="Helical" evidence="1">
    <location>
        <begin position="12"/>
        <end position="31"/>
    </location>
</feature>
<sequence>MIPLRKLVQRQFAFAVFASLYLLGSLVHEHFRSVAFIQSPVLPSFIILAVYTLSLLLSKKVNKKWYRIAMIPAILFFGGLGVVGNLILFMNSGLAYYSSYNMWLIALGINFYGSMLNIFALLGLYKE</sequence>